<gene>
    <name evidence="4" type="ORF">EB812_08640</name>
</gene>
<protein>
    <submittedName>
        <fullName evidence="4">Flavodoxin family protein</fullName>
    </submittedName>
</protein>
<comment type="caution">
    <text evidence="4">The sequence shown here is derived from an EMBL/GenBank/DDBJ whole genome shotgun (WGS) entry which is preliminary data.</text>
</comment>
<dbReference type="SUPFAM" id="SSF52218">
    <property type="entry name" value="Flavoproteins"/>
    <property type="match status" value="1"/>
</dbReference>
<accession>A0A6H3FAQ0</accession>
<evidence type="ECO:0000313" key="5">
    <source>
        <dbReference type="Proteomes" id="UP000292919"/>
    </source>
</evidence>
<dbReference type="AlphaFoldDB" id="A0A6H3FAQ0"/>
<dbReference type="GO" id="GO:0016491">
    <property type="term" value="F:oxidoreductase activity"/>
    <property type="evidence" value="ECO:0007669"/>
    <property type="project" value="InterPro"/>
</dbReference>
<organism evidence="4 5">
    <name type="scientific">Desulfovibrio legallii</name>
    <dbReference type="NCBI Taxonomy" id="571438"/>
    <lineage>
        <taxon>Bacteria</taxon>
        <taxon>Pseudomonadati</taxon>
        <taxon>Thermodesulfobacteriota</taxon>
        <taxon>Desulfovibrionia</taxon>
        <taxon>Desulfovibrionales</taxon>
        <taxon>Desulfovibrionaceae</taxon>
        <taxon>Desulfovibrio</taxon>
    </lineage>
</organism>
<reference evidence="4 5" key="1">
    <citation type="submission" date="2018-12" db="EMBL/GenBank/DDBJ databases">
        <title>First genome draft of Desulfovibrio legallis sp. nov.</title>
        <authorList>
            <person name="Ben Dhia O."/>
            <person name="Najjari A."/>
            <person name="Ferjani R."/>
            <person name="Fhoula I."/>
            <person name="Fardeau M.-L."/>
            <person name="Boudabbous A."/>
            <person name="Ouzari H.I."/>
        </authorList>
    </citation>
    <scope>NUCLEOTIDE SEQUENCE [LARGE SCALE GENOMIC DNA]</scope>
    <source>
        <strain evidence="4 5">H1T</strain>
    </source>
</reference>
<proteinExistence type="predicted"/>
<name>A0A6H3FAQ0_9BACT</name>
<dbReference type="RefSeq" id="WP_118230167.1">
    <property type="nucleotide sequence ID" value="NZ_JAQDZC010000016.1"/>
</dbReference>
<feature type="domain" description="NADPH-dependent FMN reductase-like" evidence="3">
    <location>
        <begin position="1"/>
        <end position="110"/>
    </location>
</feature>
<dbReference type="InterPro" id="IPR029039">
    <property type="entry name" value="Flavoprotein-like_sf"/>
</dbReference>
<dbReference type="InterPro" id="IPR005025">
    <property type="entry name" value="FMN_Rdtase-like_dom"/>
</dbReference>
<evidence type="ECO:0000259" key="3">
    <source>
        <dbReference type="Pfam" id="PF03358"/>
    </source>
</evidence>
<dbReference type="PANTHER" id="PTHR43278:SF2">
    <property type="entry name" value="IRON-SULFUR FLAVOPROTEIN"/>
    <property type="match status" value="1"/>
</dbReference>
<evidence type="ECO:0000256" key="2">
    <source>
        <dbReference type="ARBA" id="ARBA00022643"/>
    </source>
</evidence>
<dbReference type="EMBL" id="SIXC01000010">
    <property type="protein sequence ID" value="TBH79060.1"/>
    <property type="molecule type" value="Genomic_DNA"/>
</dbReference>
<dbReference type="Proteomes" id="UP000292919">
    <property type="component" value="Unassembled WGS sequence"/>
</dbReference>
<sequence length="223" mass="24987">MKIYAVNGGPRKKHNTAKLLQAALSGAAAAPCAEAVETEMIHLYDLDFQGCMSCFACKRLGAKSYGRCGFKDALSPVLEKLSQADGIIFGSPIYFGNVTGKLRCLLERLLFAYLVYDKAYSTLAPKRMPTAFLYDMNVSREEMEQYGYRSGLERMEMFVGRIFSRPAVLHICNTYQFDDYSKYRAERFSEPEKAAWRDSHFPLDLAEAGRMGAAMVTGGRQTV</sequence>
<evidence type="ECO:0000256" key="1">
    <source>
        <dbReference type="ARBA" id="ARBA00022630"/>
    </source>
</evidence>
<dbReference type="Pfam" id="PF03358">
    <property type="entry name" value="FMN_red"/>
    <property type="match status" value="1"/>
</dbReference>
<keyword evidence="2" id="KW-0288">FMN</keyword>
<dbReference type="PANTHER" id="PTHR43278">
    <property type="entry name" value="NAD(P)H-DEPENDENT FMN-CONTAINING OXIDOREDUCTASE YWQN-RELATED"/>
    <property type="match status" value="1"/>
</dbReference>
<dbReference type="Gene3D" id="3.40.50.360">
    <property type="match status" value="1"/>
</dbReference>
<keyword evidence="5" id="KW-1185">Reference proteome</keyword>
<dbReference type="InterPro" id="IPR051796">
    <property type="entry name" value="ISF_SsuE-like"/>
</dbReference>
<keyword evidence="1" id="KW-0285">Flavoprotein</keyword>
<evidence type="ECO:0000313" key="4">
    <source>
        <dbReference type="EMBL" id="TBH79060.1"/>
    </source>
</evidence>